<organism evidence="2">
    <name type="scientific">Brachypodium distachyon</name>
    <name type="common">Purple false brome</name>
    <name type="synonym">Trachynia distachya</name>
    <dbReference type="NCBI Taxonomy" id="15368"/>
    <lineage>
        <taxon>Eukaryota</taxon>
        <taxon>Viridiplantae</taxon>
        <taxon>Streptophyta</taxon>
        <taxon>Embryophyta</taxon>
        <taxon>Tracheophyta</taxon>
        <taxon>Spermatophyta</taxon>
        <taxon>Magnoliopsida</taxon>
        <taxon>Liliopsida</taxon>
        <taxon>Poales</taxon>
        <taxon>Poaceae</taxon>
        <taxon>BOP clade</taxon>
        <taxon>Pooideae</taxon>
        <taxon>Stipodae</taxon>
        <taxon>Brachypodieae</taxon>
        <taxon>Brachypodium</taxon>
    </lineage>
</organism>
<feature type="region of interest" description="Disordered" evidence="1">
    <location>
        <begin position="1"/>
        <end position="20"/>
    </location>
</feature>
<proteinExistence type="predicted"/>
<gene>
    <name evidence="2" type="ORF">BRADI_4g12173v3</name>
</gene>
<sequence>KRRPFVSNSITHPSGPWPPPASSAAPFLTVHPGRFSALDTEVRRQLPIISVTGTIFSALNWLRFSDWSSRRRVWVGTWRSRGCRFRRIACFSSTVRKFLNNPSCYSHFDDYSTQSGEPMFVRLNLRMMTGGNEWMWIKSRATKFGAGGSCWPIGPTCEYRRNTGDRLPVDQQLECLYFIAEGNSRWN</sequence>
<accession>A0A2K2CM95</accession>
<feature type="compositionally biased region" description="Polar residues" evidence="1">
    <location>
        <begin position="1"/>
        <end position="12"/>
    </location>
</feature>
<dbReference type="EnsemblPlants" id="PNT63152">
    <property type="protein sequence ID" value="PNT63152"/>
    <property type="gene ID" value="BRADI_4g12173v3"/>
</dbReference>
<evidence type="ECO:0000313" key="3">
    <source>
        <dbReference type="EnsemblPlants" id="PNT63152"/>
    </source>
</evidence>
<dbReference type="EMBL" id="CM000883">
    <property type="protein sequence ID" value="PNT63152.1"/>
    <property type="molecule type" value="Genomic_DNA"/>
</dbReference>
<name>A0A2K2CM95_BRADI</name>
<keyword evidence="4" id="KW-1185">Reference proteome</keyword>
<evidence type="ECO:0000313" key="2">
    <source>
        <dbReference type="EMBL" id="PNT63152.1"/>
    </source>
</evidence>
<reference evidence="2 3" key="1">
    <citation type="journal article" date="2010" name="Nature">
        <title>Genome sequencing and analysis of the model grass Brachypodium distachyon.</title>
        <authorList>
            <consortium name="International Brachypodium Initiative"/>
        </authorList>
    </citation>
    <scope>NUCLEOTIDE SEQUENCE [LARGE SCALE GENOMIC DNA]</scope>
    <source>
        <strain evidence="2 3">Bd21</strain>
    </source>
</reference>
<evidence type="ECO:0000313" key="4">
    <source>
        <dbReference type="Proteomes" id="UP000008810"/>
    </source>
</evidence>
<dbReference type="Gramene" id="PNT63152">
    <property type="protein sequence ID" value="PNT63152"/>
    <property type="gene ID" value="BRADI_4g12173v3"/>
</dbReference>
<feature type="non-terminal residue" evidence="2">
    <location>
        <position position="1"/>
    </location>
</feature>
<reference evidence="3" key="3">
    <citation type="submission" date="2018-08" db="UniProtKB">
        <authorList>
            <consortium name="EnsemblPlants"/>
        </authorList>
    </citation>
    <scope>IDENTIFICATION</scope>
    <source>
        <strain evidence="3">cv. Bd21</strain>
    </source>
</reference>
<dbReference type="Proteomes" id="UP000008810">
    <property type="component" value="Chromosome 4"/>
</dbReference>
<dbReference type="InParanoid" id="A0A2K2CM95"/>
<evidence type="ECO:0000256" key="1">
    <source>
        <dbReference type="SAM" id="MobiDB-lite"/>
    </source>
</evidence>
<dbReference type="AlphaFoldDB" id="A0A2K2CM95"/>
<reference evidence="2" key="2">
    <citation type="submission" date="2017-06" db="EMBL/GenBank/DDBJ databases">
        <title>WGS assembly of Brachypodium distachyon.</title>
        <authorList>
            <consortium name="The International Brachypodium Initiative"/>
            <person name="Lucas S."/>
            <person name="Harmon-Smith M."/>
            <person name="Lail K."/>
            <person name="Tice H."/>
            <person name="Grimwood J."/>
            <person name="Bruce D."/>
            <person name="Barry K."/>
            <person name="Shu S."/>
            <person name="Lindquist E."/>
            <person name="Wang M."/>
            <person name="Pitluck S."/>
            <person name="Vogel J.P."/>
            <person name="Garvin D.F."/>
            <person name="Mockler T.C."/>
            <person name="Schmutz J."/>
            <person name="Rokhsar D."/>
            <person name="Bevan M.W."/>
        </authorList>
    </citation>
    <scope>NUCLEOTIDE SEQUENCE</scope>
    <source>
        <strain evidence="2">Bd21</strain>
    </source>
</reference>
<protein>
    <submittedName>
        <fullName evidence="2 3">Uncharacterized protein</fullName>
    </submittedName>
</protein>